<evidence type="ECO:0000313" key="2">
    <source>
        <dbReference type="EMBL" id="GMA39998.1"/>
    </source>
</evidence>
<dbReference type="InterPro" id="IPR027795">
    <property type="entry name" value="CASTOR_ACT_dom"/>
</dbReference>
<protein>
    <recommendedName>
        <fullName evidence="1">CASTOR ACT domain-containing protein</fullName>
    </recommendedName>
</protein>
<dbReference type="Pfam" id="PF13840">
    <property type="entry name" value="ACT_7"/>
    <property type="match status" value="1"/>
</dbReference>
<dbReference type="Gene3D" id="3.30.2130.10">
    <property type="entry name" value="VC0802-like"/>
    <property type="match status" value="1"/>
</dbReference>
<dbReference type="Proteomes" id="UP001157126">
    <property type="component" value="Unassembled WGS sequence"/>
</dbReference>
<gene>
    <name evidence="2" type="ORF">GCM10025883_20430</name>
</gene>
<dbReference type="EMBL" id="BSUO01000001">
    <property type="protein sequence ID" value="GMA39998.1"/>
    <property type="molecule type" value="Genomic_DNA"/>
</dbReference>
<dbReference type="RefSeq" id="WP_284303776.1">
    <property type="nucleotide sequence ID" value="NZ_BSUO01000001.1"/>
</dbReference>
<evidence type="ECO:0000313" key="3">
    <source>
        <dbReference type="Proteomes" id="UP001157126"/>
    </source>
</evidence>
<reference evidence="3" key="1">
    <citation type="journal article" date="2019" name="Int. J. Syst. Evol. Microbiol.">
        <title>The Global Catalogue of Microorganisms (GCM) 10K type strain sequencing project: providing services to taxonomists for standard genome sequencing and annotation.</title>
        <authorList>
            <consortium name="The Broad Institute Genomics Platform"/>
            <consortium name="The Broad Institute Genome Sequencing Center for Infectious Disease"/>
            <person name="Wu L."/>
            <person name="Ma J."/>
        </authorList>
    </citation>
    <scope>NUCLEOTIDE SEQUENCE [LARGE SCALE GENOMIC DNA]</scope>
    <source>
        <strain evidence="3">NBRC 113072</strain>
    </source>
</reference>
<feature type="domain" description="CASTOR ACT" evidence="1">
    <location>
        <begin position="76"/>
        <end position="131"/>
    </location>
</feature>
<keyword evidence="3" id="KW-1185">Reference proteome</keyword>
<proteinExistence type="predicted"/>
<dbReference type="SUPFAM" id="SSF55021">
    <property type="entry name" value="ACT-like"/>
    <property type="match status" value="2"/>
</dbReference>
<organism evidence="2 3">
    <name type="scientific">Mobilicoccus caccae</name>
    <dbReference type="NCBI Taxonomy" id="1859295"/>
    <lineage>
        <taxon>Bacteria</taxon>
        <taxon>Bacillati</taxon>
        <taxon>Actinomycetota</taxon>
        <taxon>Actinomycetes</taxon>
        <taxon>Micrococcales</taxon>
        <taxon>Dermatophilaceae</taxon>
        <taxon>Mobilicoccus</taxon>
    </lineage>
</organism>
<dbReference type="InterPro" id="IPR045865">
    <property type="entry name" value="ACT-like_dom_sf"/>
</dbReference>
<accession>A0ABQ6IQ05</accession>
<sequence>MSMSSDQVPTGIARENRALRLHPEHLTFAKLPPGSELPDWAKDVRPLSTVAWSAEETSVLAPVRVVPDDIDRFGPWCAFEVEGHIDFLLTGVLNGIITPLAASHIAVTTLSTYNTDWILVPADQADAAVNVWRYHGYTVNVLADSQTSTDGPTGHTA</sequence>
<name>A0ABQ6IQ05_9MICO</name>
<evidence type="ECO:0000259" key="1">
    <source>
        <dbReference type="Pfam" id="PF13840"/>
    </source>
</evidence>
<comment type="caution">
    <text evidence="2">The sequence shown here is derived from an EMBL/GenBank/DDBJ whole genome shotgun (WGS) entry which is preliminary data.</text>
</comment>